<proteinExistence type="predicted"/>
<sequence length="169" mass="18974">MSYDNPDQHPGYESQWSEIRDTKSPPVANLWSVPDHGTASEDADCDYEEDLSYVDESQAPIDNGNHNRVQDGYWVSGVHYDSGSAQDGASKPPENEIIAICTHLNDRVSGLEDQFLKQHTWNGNTQQGVEAIAQQHDEVGDLRDRVAMLEAKLNDLYKPKPGRPKRQVQ</sequence>
<evidence type="ECO:0000256" key="1">
    <source>
        <dbReference type="SAM" id="MobiDB-lite"/>
    </source>
</evidence>
<comment type="caution">
    <text evidence="2">The sequence shown here is derived from an EMBL/GenBank/DDBJ whole genome shotgun (WGS) entry which is preliminary data.</text>
</comment>
<evidence type="ECO:0000313" key="3">
    <source>
        <dbReference type="Proteomes" id="UP001147746"/>
    </source>
</evidence>
<name>A0A9W9PYI5_9EURO</name>
<dbReference type="AlphaFoldDB" id="A0A9W9PYI5"/>
<gene>
    <name evidence="2" type="ORF">N7476_004712</name>
</gene>
<reference evidence="2" key="2">
    <citation type="journal article" date="2023" name="IMA Fungus">
        <title>Comparative genomic study of the Penicillium genus elucidates a diverse pangenome and 15 lateral gene transfer events.</title>
        <authorList>
            <person name="Petersen C."/>
            <person name="Sorensen T."/>
            <person name="Nielsen M.R."/>
            <person name="Sondergaard T.E."/>
            <person name="Sorensen J.L."/>
            <person name="Fitzpatrick D.A."/>
            <person name="Frisvad J.C."/>
            <person name="Nielsen K.L."/>
        </authorList>
    </citation>
    <scope>NUCLEOTIDE SEQUENCE</scope>
    <source>
        <strain evidence="2">IBT 21472</strain>
    </source>
</reference>
<keyword evidence="3" id="KW-1185">Reference proteome</keyword>
<reference evidence="2" key="1">
    <citation type="submission" date="2022-12" db="EMBL/GenBank/DDBJ databases">
        <authorList>
            <person name="Petersen C."/>
        </authorList>
    </citation>
    <scope>NUCLEOTIDE SEQUENCE</scope>
    <source>
        <strain evidence="2">IBT 21472</strain>
    </source>
</reference>
<organism evidence="2 3">
    <name type="scientific">Penicillium atrosanguineum</name>
    <dbReference type="NCBI Taxonomy" id="1132637"/>
    <lineage>
        <taxon>Eukaryota</taxon>
        <taxon>Fungi</taxon>
        <taxon>Dikarya</taxon>
        <taxon>Ascomycota</taxon>
        <taxon>Pezizomycotina</taxon>
        <taxon>Eurotiomycetes</taxon>
        <taxon>Eurotiomycetidae</taxon>
        <taxon>Eurotiales</taxon>
        <taxon>Aspergillaceae</taxon>
        <taxon>Penicillium</taxon>
    </lineage>
</organism>
<feature type="region of interest" description="Disordered" evidence="1">
    <location>
        <begin position="1"/>
        <end position="47"/>
    </location>
</feature>
<evidence type="ECO:0000313" key="2">
    <source>
        <dbReference type="EMBL" id="KAJ5318292.1"/>
    </source>
</evidence>
<protein>
    <submittedName>
        <fullName evidence="2">Uncharacterized protein</fullName>
    </submittedName>
</protein>
<dbReference type="Proteomes" id="UP001147746">
    <property type="component" value="Unassembled WGS sequence"/>
</dbReference>
<accession>A0A9W9PYI5</accession>
<dbReference type="EMBL" id="JAPZBO010000004">
    <property type="protein sequence ID" value="KAJ5318292.1"/>
    <property type="molecule type" value="Genomic_DNA"/>
</dbReference>